<reference evidence="1" key="1">
    <citation type="journal article" date="2021" name="Mol. Plant Microbe Interact.">
        <title>Complete Genome Sequence of the Plant-Pathogenic Fungus Colletotrichum lupini.</title>
        <authorList>
            <person name="Baroncelli R."/>
            <person name="Pensec F."/>
            <person name="Da Lio D."/>
            <person name="Boufleur T."/>
            <person name="Vicente I."/>
            <person name="Sarrocco S."/>
            <person name="Picot A."/>
            <person name="Baraldi E."/>
            <person name="Sukno S."/>
            <person name="Thon M."/>
            <person name="Le Floch G."/>
        </authorList>
    </citation>
    <scope>NUCLEOTIDE SEQUENCE</scope>
    <source>
        <strain evidence="1">IMI 504893</strain>
    </source>
</reference>
<sequence>MQKYTERNNPGWKCKEVPRVKVVGRYVSLAVSISHWARLDKIAGWEHCPGEHSALSETSLLAYNLPLKLRCESHRRFVRLTAYVAGSFPVDRLLSALLFRN</sequence>
<dbReference type="Proteomes" id="UP000830671">
    <property type="component" value="Chromosome 2"/>
</dbReference>
<dbReference type="KEGG" id="clup:CLUP02_03697"/>
<dbReference type="AlphaFoldDB" id="A0A9Q8SJU4"/>
<accession>A0A9Q8SJU4</accession>
<dbReference type="RefSeq" id="XP_049139858.1">
    <property type="nucleotide sequence ID" value="XM_049282715.1"/>
</dbReference>
<name>A0A9Q8SJU4_9PEZI</name>
<proteinExistence type="predicted"/>
<keyword evidence="2" id="KW-1185">Reference proteome</keyword>
<dbReference type="GeneID" id="73337725"/>
<organism evidence="1 2">
    <name type="scientific">Colletotrichum lupini</name>
    <dbReference type="NCBI Taxonomy" id="145971"/>
    <lineage>
        <taxon>Eukaryota</taxon>
        <taxon>Fungi</taxon>
        <taxon>Dikarya</taxon>
        <taxon>Ascomycota</taxon>
        <taxon>Pezizomycotina</taxon>
        <taxon>Sordariomycetes</taxon>
        <taxon>Hypocreomycetidae</taxon>
        <taxon>Glomerellales</taxon>
        <taxon>Glomerellaceae</taxon>
        <taxon>Colletotrichum</taxon>
        <taxon>Colletotrichum acutatum species complex</taxon>
    </lineage>
</organism>
<evidence type="ECO:0000313" key="2">
    <source>
        <dbReference type="Proteomes" id="UP000830671"/>
    </source>
</evidence>
<dbReference type="EMBL" id="CP019474">
    <property type="protein sequence ID" value="UQC78221.1"/>
    <property type="molecule type" value="Genomic_DNA"/>
</dbReference>
<protein>
    <submittedName>
        <fullName evidence="1">Uncharacterized protein</fullName>
    </submittedName>
</protein>
<gene>
    <name evidence="1" type="ORF">CLUP02_03697</name>
</gene>
<evidence type="ECO:0000313" key="1">
    <source>
        <dbReference type="EMBL" id="UQC78221.1"/>
    </source>
</evidence>